<reference evidence="2" key="1">
    <citation type="journal article" date="2011" name="Nature">
        <title>Genome sequence and analysis of the tuber crop potato.</title>
        <authorList>
            <consortium name="The Potato Genome Sequencing Consortium"/>
        </authorList>
    </citation>
    <scope>NUCLEOTIDE SEQUENCE [LARGE SCALE GENOMIC DNA]</scope>
    <source>
        <strain evidence="2">cv. DM1-3 516 R44</strain>
    </source>
</reference>
<reference evidence="1" key="2">
    <citation type="submission" date="2015-06" db="UniProtKB">
        <authorList>
            <consortium name="EnsemblPlants"/>
        </authorList>
    </citation>
    <scope>IDENTIFICATION</scope>
    <source>
        <strain evidence="1">DM1-3 516 R44</strain>
    </source>
</reference>
<evidence type="ECO:0000313" key="2">
    <source>
        <dbReference type="Proteomes" id="UP000011115"/>
    </source>
</evidence>
<evidence type="ECO:0000313" key="1">
    <source>
        <dbReference type="EnsemblPlants" id="PGSC0003DMT400088695"/>
    </source>
</evidence>
<name>M1DGI3_SOLTU</name>
<accession>M1DGI3</accession>
<dbReference type="AlphaFoldDB" id="M1DGI3"/>
<protein>
    <submittedName>
        <fullName evidence="1">Uncharacterized protein</fullName>
    </submittedName>
</protein>
<dbReference type="HOGENOM" id="CLU_140027_0_0_1"/>
<dbReference type="EnsemblPlants" id="PGSC0003DMT400088695">
    <property type="protein sequence ID" value="PGSC0003DMT400088695"/>
    <property type="gene ID" value="PGSC0003DMG400038266"/>
</dbReference>
<dbReference type="InParanoid" id="M1DGI3"/>
<dbReference type="PaxDb" id="4113-PGSC0003DMT400088695"/>
<dbReference type="Gramene" id="PGSC0003DMT400088695">
    <property type="protein sequence ID" value="PGSC0003DMT400088695"/>
    <property type="gene ID" value="PGSC0003DMG400038266"/>
</dbReference>
<dbReference type="Proteomes" id="UP000011115">
    <property type="component" value="Unassembled WGS sequence"/>
</dbReference>
<keyword evidence="2" id="KW-1185">Reference proteome</keyword>
<proteinExistence type="predicted"/>
<sequence>MANGRAKSGSPNGSAMRPILGEESCSMPSLGNYWNFGRSMDHRPIQLAIDNGLKLTKLASFPFIAPLANWRSWNPRQGGLASREFRSQLAEWSTSSIAPPCLVRTPTLLAIVQEWYCPTGSSFKLDMFPYEAWNSLLFIQPCPRASNLVNDFKALKFVNG</sequence>
<organism evidence="1 2">
    <name type="scientific">Solanum tuberosum</name>
    <name type="common">Potato</name>
    <dbReference type="NCBI Taxonomy" id="4113"/>
    <lineage>
        <taxon>Eukaryota</taxon>
        <taxon>Viridiplantae</taxon>
        <taxon>Streptophyta</taxon>
        <taxon>Embryophyta</taxon>
        <taxon>Tracheophyta</taxon>
        <taxon>Spermatophyta</taxon>
        <taxon>Magnoliopsida</taxon>
        <taxon>eudicotyledons</taxon>
        <taxon>Gunneridae</taxon>
        <taxon>Pentapetalae</taxon>
        <taxon>asterids</taxon>
        <taxon>lamiids</taxon>
        <taxon>Solanales</taxon>
        <taxon>Solanaceae</taxon>
        <taxon>Solanoideae</taxon>
        <taxon>Solaneae</taxon>
        <taxon>Solanum</taxon>
    </lineage>
</organism>